<dbReference type="Proteomes" id="UP000439903">
    <property type="component" value="Unassembled WGS sequence"/>
</dbReference>
<keyword evidence="1" id="KW-0418">Kinase</keyword>
<proteinExistence type="predicted"/>
<keyword evidence="2" id="KW-1185">Reference proteome</keyword>
<keyword evidence="1" id="KW-0808">Transferase</keyword>
<dbReference type="GO" id="GO:0016301">
    <property type="term" value="F:kinase activity"/>
    <property type="evidence" value="ECO:0007669"/>
    <property type="project" value="UniProtKB-KW"/>
</dbReference>
<dbReference type="InterPro" id="IPR059179">
    <property type="entry name" value="MLKL-like_MCAfunc"/>
</dbReference>
<gene>
    <name evidence="1" type="ORF">F8M41_017815</name>
</gene>
<accession>A0A8H3WV60</accession>
<reference evidence="1 2" key="1">
    <citation type="journal article" date="2019" name="Environ. Microbiol.">
        <title>At the nexus of three kingdoms: the genome of the mycorrhizal fungus Gigaspora margarita provides insights into plant, endobacterial and fungal interactions.</title>
        <authorList>
            <person name="Venice F."/>
            <person name="Ghignone S."/>
            <person name="Salvioli di Fossalunga A."/>
            <person name="Amselem J."/>
            <person name="Novero M."/>
            <person name="Xianan X."/>
            <person name="Sedzielewska Toro K."/>
            <person name="Morin E."/>
            <person name="Lipzen A."/>
            <person name="Grigoriev I.V."/>
            <person name="Henrissat B."/>
            <person name="Martin F.M."/>
            <person name="Bonfante P."/>
        </authorList>
    </citation>
    <scope>NUCLEOTIDE SEQUENCE [LARGE SCALE GENOMIC DNA]</scope>
    <source>
        <strain evidence="1 2">BEG34</strain>
    </source>
</reference>
<protein>
    <submittedName>
        <fullName evidence="1">Kinase-like protein</fullName>
    </submittedName>
</protein>
<dbReference type="CDD" id="cd21037">
    <property type="entry name" value="MLKL_NTD"/>
    <property type="match status" value="1"/>
</dbReference>
<dbReference type="AlphaFoldDB" id="A0A8H3WV60"/>
<sequence>MESVNRPDAYESTKNEGNRFALNQLEINVRALTRAVKASANYVSFAPLIEKFFKFGEDIVTLYQKAEHNKRLCNYLTKRVNSAVAVMRDLEIRKQDNQAFFMESTNLQLIKDFVKCMFDIKKFVADVSQLGSFGTFFNS</sequence>
<feature type="non-terminal residue" evidence="1">
    <location>
        <position position="139"/>
    </location>
</feature>
<dbReference type="OrthoDB" id="2384430at2759"/>
<dbReference type="Gene3D" id="1.20.930.20">
    <property type="entry name" value="Adaptor protein Cbl, N-terminal domain"/>
    <property type="match status" value="1"/>
</dbReference>
<evidence type="ECO:0000313" key="2">
    <source>
        <dbReference type="Proteomes" id="UP000439903"/>
    </source>
</evidence>
<dbReference type="InterPro" id="IPR036537">
    <property type="entry name" value="Adaptor_Cbl_N_dom_sf"/>
</dbReference>
<dbReference type="GO" id="GO:0007166">
    <property type="term" value="P:cell surface receptor signaling pathway"/>
    <property type="evidence" value="ECO:0007669"/>
    <property type="project" value="InterPro"/>
</dbReference>
<comment type="caution">
    <text evidence="1">The sequence shown here is derived from an EMBL/GenBank/DDBJ whole genome shotgun (WGS) entry which is preliminary data.</text>
</comment>
<dbReference type="EMBL" id="WTPW01004154">
    <property type="protein sequence ID" value="KAF0332982.1"/>
    <property type="molecule type" value="Genomic_DNA"/>
</dbReference>
<name>A0A8H3WV60_GIGMA</name>
<organism evidence="1 2">
    <name type="scientific">Gigaspora margarita</name>
    <dbReference type="NCBI Taxonomy" id="4874"/>
    <lineage>
        <taxon>Eukaryota</taxon>
        <taxon>Fungi</taxon>
        <taxon>Fungi incertae sedis</taxon>
        <taxon>Mucoromycota</taxon>
        <taxon>Glomeromycotina</taxon>
        <taxon>Glomeromycetes</taxon>
        <taxon>Diversisporales</taxon>
        <taxon>Gigasporaceae</taxon>
        <taxon>Gigaspora</taxon>
    </lineage>
</organism>
<evidence type="ECO:0000313" key="1">
    <source>
        <dbReference type="EMBL" id="KAF0332982.1"/>
    </source>
</evidence>